<sequence>MADLISGFLNERVGVTFEPEDASVTVDCTLVVICAIGTHPKLSEPIIEQFNSKRSEYYQSYQKSIWHNHNLINSYTTKQNHLLKMVAGIYAQNEAAEDFSDIHRLIHKGYKFVWNYVKSHKIVREKDFNTQLVSKFFKEDVPSAKDFLYQNIILQFLCATKQIELILFEPNIEFIQSAITEFIGVICYQEAYFNDDEFKENEKQMLEIFSKNMMAPAAQTLYDFIVERQQYEYDIATEEYPNLESENIINKSTKMPWSRASMSLTRWLDIVGVHHEELCRKTKFSGIEMQRFILNTVHAQKHSNIKDSEIEFHILACMVIYALAGEYKKTKTQYFEESNEAVEEIENRLAKEYQKQKKKIISENNALLSEKSRLLHQTEELMKENSTLRKENHELHRQAESNVLNTRELHALREYIYEKESTNQLIEKVPNNEIAVEECIEVLNEEKCAVLGGHPGGLSIILCF</sequence>
<evidence type="ECO:0000313" key="2">
    <source>
        <dbReference type="EMBL" id="SMP72481.1"/>
    </source>
</evidence>
<dbReference type="RefSeq" id="WP_283410933.1">
    <property type="nucleotide sequence ID" value="NZ_FXUF01000029.1"/>
</dbReference>
<name>A0AA46AKR1_9CLOT</name>
<evidence type="ECO:0000313" key="3">
    <source>
        <dbReference type="Proteomes" id="UP001158066"/>
    </source>
</evidence>
<evidence type="ECO:0000256" key="1">
    <source>
        <dbReference type="SAM" id="Coils"/>
    </source>
</evidence>
<keyword evidence="3" id="KW-1185">Reference proteome</keyword>
<reference evidence="2" key="1">
    <citation type="submission" date="2017-05" db="EMBL/GenBank/DDBJ databases">
        <authorList>
            <person name="Varghese N."/>
            <person name="Submissions S."/>
        </authorList>
    </citation>
    <scope>NUCLEOTIDE SEQUENCE</scope>
    <source>
        <strain evidence="2">Su22</strain>
    </source>
</reference>
<dbReference type="Proteomes" id="UP001158066">
    <property type="component" value="Unassembled WGS sequence"/>
</dbReference>
<protein>
    <submittedName>
        <fullName evidence="2">Uncharacterized protein</fullName>
    </submittedName>
</protein>
<proteinExistence type="predicted"/>
<keyword evidence="1" id="KW-0175">Coiled coil</keyword>
<feature type="coiled-coil region" evidence="1">
    <location>
        <begin position="335"/>
        <end position="398"/>
    </location>
</feature>
<gene>
    <name evidence="2" type="ORF">SAMN06296020_1298</name>
</gene>
<accession>A0AA46AKR1</accession>
<dbReference type="EMBL" id="FXUF01000029">
    <property type="protein sequence ID" value="SMP72481.1"/>
    <property type="molecule type" value="Genomic_DNA"/>
</dbReference>
<comment type="caution">
    <text evidence="2">The sequence shown here is derived from an EMBL/GenBank/DDBJ whole genome shotgun (WGS) entry which is preliminary data.</text>
</comment>
<dbReference type="AlphaFoldDB" id="A0AA46AKR1"/>
<organism evidence="2 3">
    <name type="scientific">Anoxynatronum buryatiense</name>
    <dbReference type="NCBI Taxonomy" id="489973"/>
    <lineage>
        <taxon>Bacteria</taxon>
        <taxon>Bacillati</taxon>
        <taxon>Bacillota</taxon>
        <taxon>Clostridia</taxon>
        <taxon>Eubacteriales</taxon>
        <taxon>Clostridiaceae</taxon>
        <taxon>Anoxynatronum</taxon>
    </lineage>
</organism>